<comment type="function">
    <text evidence="1 11">Catalyzes the oxidative decarboxylation of 6-phosphogluconate to ribulose 5-phosphate and CO(2), with concomitant reduction of NADP to NADPH.</text>
</comment>
<keyword evidence="11 14" id="KW-0521">NADP</keyword>
<dbReference type="InterPro" id="IPR006115">
    <property type="entry name" value="6PGDH_NADP-bd"/>
</dbReference>
<feature type="binding site" description="in other chain" evidence="13">
    <location>
        <begin position="144"/>
        <end position="146"/>
    </location>
    <ligand>
        <name>substrate</name>
        <note>ligand shared between dimeric partners</note>
    </ligand>
</feature>
<dbReference type="SUPFAM" id="SSF48179">
    <property type="entry name" value="6-phosphogluconate dehydrogenase C-terminal domain-like"/>
    <property type="match status" value="1"/>
</dbReference>
<feature type="binding site" evidence="13">
    <location>
        <position position="487"/>
    </location>
    <ligand>
        <name>substrate</name>
        <note>ligand shared between dimeric partners</note>
    </ligand>
</feature>
<feature type="active site" description="Proton donor" evidence="12">
    <location>
        <position position="223"/>
    </location>
</feature>
<dbReference type="GO" id="GO:0006098">
    <property type="term" value="P:pentose-phosphate shunt"/>
    <property type="evidence" value="ECO:0007669"/>
    <property type="project" value="UniProtKB-UniPathway"/>
</dbReference>
<dbReference type="PROSITE" id="PS00461">
    <property type="entry name" value="6PGD"/>
    <property type="match status" value="1"/>
</dbReference>
<comment type="pathway">
    <text evidence="2 11 14">Carbohydrate degradation; pentose phosphate pathway; D-ribulose 5-phosphate from D-glucose 6-phosphate (oxidative stage): step 3/3.</text>
</comment>
<dbReference type="GO" id="GO:0019521">
    <property type="term" value="P:D-gluconate metabolic process"/>
    <property type="evidence" value="ECO:0007669"/>
    <property type="project" value="UniProtKB-KW"/>
</dbReference>
<dbReference type="EC" id="1.1.1.44" evidence="5 11"/>
<dbReference type="FunFam" id="1.10.1040.10:FF:000002">
    <property type="entry name" value="6-phosphogluconate dehydrogenase, decarboxylating"/>
    <property type="match status" value="1"/>
</dbReference>
<dbReference type="Proteomes" id="UP000304912">
    <property type="component" value="Chromosome"/>
</dbReference>
<evidence type="ECO:0000313" key="17">
    <source>
        <dbReference type="Proteomes" id="UP000304912"/>
    </source>
</evidence>
<dbReference type="SMART" id="SM01350">
    <property type="entry name" value="6PGD"/>
    <property type="match status" value="1"/>
</dbReference>
<name>A0A5B7YIJ4_9ALTE</name>
<dbReference type="GO" id="GO:0004616">
    <property type="term" value="F:phosphogluconate dehydrogenase (decarboxylating) activity"/>
    <property type="evidence" value="ECO:0007669"/>
    <property type="project" value="UniProtKB-EC"/>
</dbReference>
<dbReference type="InterPro" id="IPR006184">
    <property type="entry name" value="6PGdom_BS"/>
</dbReference>
<feature type="domain" description="6-phosphogluconate dehydrogenase C-terminal" evidence="15">
    <location>
        <begin position="212"/>
        <end position="505"/>
    </location>
</feature>
<proteinExistence type="inferred from homology"/>
<comment type="subunit">
    <text evidence="4 11">Homodimer.</text>
</comment>
<evidence type="ECO:0000256" key="10">
    <source>
        <dbReference type="ARBA" id="ARBA00048640"/>
    </source>
</evidence>
<keyword evidence="9 11" id="KW-0570">Pentose shunt</keyword>
<dbReference type="UniPathway" id="UPA00115">
    <property type="reaction ID" value="UER00410"/>
</dbReference>
<protein>
    <recommendedName>
        <fullName evidence="6 11">6-phosphogluconate dehydrogenase, decarboxylating</fullName>
        <ecNumber evidence="5 11">1.1.1.44</ecNumber>
    </recommendedName>
</protein>
<dbReference type="SUPFAM" id="SSF51735">
    <property type="entry name" value="NAD(P)-binding Rossmann-fold domains"/>
    <property type="match status" value="1"/>
</dbReference>
<feature type="binding site" description="in other chain" evidence="13">
    <location>
        <position position="321"/>
    </location>
    <ligand>
        <name>substrate</name>
        <note>ligand shared between dimeric partners</note>
    </ligand>
</feature>
<feature type="binding site" description="in other chain" evidence="13">
    <location>
        <begin position="219"/>
        <end position="220"/>
    </location>
    <ligand>
        <name>substrate</name>
        <note>ligand shared between dimeric partners</note>
    </ligand>
</feature>
<keyword evidence="7 11" id="KW-0560">Oxidoreductase</keyword>
<evidence type="ECO:0000256" key="8">
    <source>
        <dbReference type="ARBA" id="ARBA00023064"/>
    </source>
</evidence>
<evidence type="ECO:0000259" key="15">
    <source>
        <dbReference type="SMART" id="SM01350"/>
    </source>
</evidence>
<dbReference type="Gene3D" id="1.10.1040.10">
    <property type="entry name" value="N-(1-d-carboxylethyl)-l-norvaline Dehydrogenase, domain 2"/>
    <property type="match status" value="1"/>
</dbReference>
<keyword evidence="8 14" id="KW-0311">Gluconate utilization</keyword>
<evidence type="ECO:0000256" key="12">
    <source>
        <dbReference type="PIRSR" id="PIRSR000109-1"/>
    </source>
</evidence>
<dbReference type="InterPro" id="IPR006114">
    <property type="entry name" value="6PGDH_C"/>
</dbReference>
<evidence type="ECO:0000313" key="16">
    <source>
        <dbReference type="EMBL" id="QCZ95170.1"/>
    </source>
</evidence>
<feature type="active site" description="Proton acceptor" evidence="12">
    <location>
        <position position="216"/>
    </location>
</feature>
<dbReference type="OrthoDB" id="9804542at2"/>
<dbReference type="PRINTS" id="PR00076">
    <property type="entry name" value="6PGDHDRGNASE"/>
</dbReference>
<dbReference type="Gene3D" id="3.40.50.720">
    <property type="entry name" value="NAD(P)-binding Rossmann-like Domain"/>
    <property type="match status" value="1"/>
</dbReference>
<sequence length="516" mass="56517">MQNEDGKQDAQHKCDIGFIGLGVMGANLTLNLADNGYRVACFDLDQTKVDAILAKDSAERGDKPARLEGCNSYTELLSKLKAPHLIILSVPAGDPVDHVCNHLIDAGIKADDIVIDTGNSLWTDSVEREEHYKSKFIFFTTAISGGEVGARFGPSLMPSGNPYAWTRIEPVLKAIAAKVDPETGKPLETYTPGQPVTEGEACATYIGTMGAGHYVKMVHNGIEYADMQLICETYQIMRTALHMSAAEIAEVFRRWNDGKLNSYLMEISAEVLEQLDPETKQPLVDVILDKAGQKGTGLWTAVSALQVGSPAQTITSAVFARSISGLKEERVAASEILKGPHAPSLSDDEKMEAVHKLEQALYCSKICAYAQGFQLMATAANEHGWDLDFGEIAKIWRAGCIIRAVFLQSIAQAYEKDEGLKNLLLDPFFADQITEMQSDWRTSIADATMAGIPCPAMMSALSYYDSYRSAVLPANLLQGQRDYFGAHTFQRVDKPAGKKFHLNWSDPDRPQVAIKK</sequence>
<dbReference type="GO" id="GO:0050661">
    <property type="term" value="F:NADP binding"/>
    <property type="evidence" value="ECO:0007669"/>
    <property type="project" value="InterPro"/>
</dbReference>
<dbReference type="InterPro" id="IPR008927">
    <property type="entry name" value="6-PGluconate_DH-like_C_sf"/>
</dbReference>
<evidence type="ECO:0000256" key="4">
    <source>
        <dbReference type="ARBA" id="ARBA00011738"/>
    </source>
</evidence>
<reference evidence="16 17" key="1">
    <citation type="submission" date="2019-04" db="EMBL/GenBank/DDBJ databases">
        <title>Salinimonas iocasae sp. nov., a halophilic bacterium isolated from the outer tube casing of tubeworms in Okinawa Trough.</title>
        <authorList>
            <person name="Zhang H."/>
            <person name="Wang H."/>
            <person name="Li C."/>
        </authorList>
    </citation>
    <scope>NUCLEOTIDE SEQUENCE [LARGE SCALE GENOMIC DNA]</scope>
    <source>
        <strain evidence="16 17">KX18D6</strain>
    </source>
</reference>
<evidence type="ECO:0000256" key="11">
    <source>
        <dbReference type="PIRNR" id="PIRNR000109"/>
    </source>
</evidence>
<dbReference type="AlphaFoldDB" id="A0A5B7YIJ4"/>
<dbReference type="PIRSF" id="PIRSF000109">
    <property type="entry name" value="6PGD"/>
    <property type="match status" value="1"/>
</dbReference>
<evidence type="ECO:0000256" key="9">
    <source>
        <dbReference type="ARBA" id="ARBA00023126"/>
    </source>
</evidence>
<dbReference type="Gene3D" id="1.20.5.320">
    <property type="entry name" value="6-Phosphogluconate Dehydrogenase, domain 3"/>
    <property type="match status" value="1"/>
</dbReference>
<dbReference type="RefSeq" id="WP_139757899.1">
    <property type="nucleotide sequence ID" value="NZ_CP039852.1"/>
</dbReference>
<feature type="binding site" evidence="13">
    <location>
        <position position="481"/>
    </location>
    <ligand>
        <name>substrate</name>
        <note>ligand shared between dimeric partners</note>
    </ligand>
</feature>
<evidence type="ECO:0000256" key="7">
    <source>
        <dbReference type="ARBA" id="ARBA00023002"/>
    </source>
</evidence>
<evidence type="ECO:0000256" key="13">
    <source>
        <dbReference type="PIRSR" id="PIRSR000109-2"/>
    </source>
</evidence>
<dbReference type="Pfam" id="PF00393">
    <property type="entry name" value="6PGD"/>
    <property type="match status" value="1"/>
</dbReference>
<feature type="binding site" description="in other chain" evidence="13">
    <location>
        <position position="224"/>
    </location>
    <ligand>
        <name>substrate</name>
        <note>ligand shared between dimeric partners</note>
    </ligand>
</feature>
<evidence type="ECO:0000256" key="1">
    <source>
        <dbReference type="ARBA" id="ARBA00002526"/>
    </source>
</evidence>
<dbReference type="PANTHER" id="PTHR11811">
    <property type="entry name" value="6-PHOSPHOGLUCONATE DEHYDROGENASE"/>
    <property type="match status" value="1"/>
</dbReference>
<gene>
    <name evidence="16" type="primary">gndA</name>
    <name evidence="16" type="ORF">FBQ74_07560</name>
</gene>
<dbReference type="Pfam" id="PF03446">
    <property type="entry name" value="NAD_binding_2"/>
    <property type="match status" value="1"/>
</dbReference>
<dbReference type="NCBIfam" id="NF006765">
    <property type="entry name" value="PRK09287.1"/>
    <property type="match status" value="1"/>
</dbReference>
<dbReference type="InterPro" id="IPR006183">
    <property type="entry name" value="Pgluconate_DH"/>
</dbReference>
<feature type="binding site" description="in other chain" evidence="13">
    <location>
        <position position="294"/>
    </location>
    <ligand>
        <name>substrate</name>
        <note>ligand shared between dimeric partners</note>
    </ligand>
</feature>
<dbReference type="NCBIfam" id="TIGR00873">
    <property type="entry name" value="gnd"/>
    <property type="match status" value="1"/>
</dbReference>
<evidence type="ECO:0000256" key="6">
    <source>
        <dbReference type="ARBA" id="ARBA00018193"/>
    </source>
</evidence>
<evidence type="ECO:0000256" key="5">
    <source>
        <dbReference type="ARBA" id="ARBA00013011"/>
    </source>
</evidence>
<dbReference type="InterPro" id="IPR036291">
    <property type="entry name" value="NAD(P)-bd_dom_sf"/>
</dbReference>
<organism evidence="16 17">
    <name type="scientific">Salinimonas iocasae</name>
    <dbReference type="NCBI Taxonomy" id="2572577"/>
    <lineage>
        <taxon>Bacteria</taxon>
        <taxon>Pseudomonadati</taxon>
        <taxon>Pseudomonadota</taxon>
        <taxon>Gammaproteobacteria</taxon>
        <taxon>Alteromonadales</taxon>
        <taxon>Alteromonadaceae</taxon>
        <taxon>Alteromonas/Salinimonas group</taxon>
        <taxon>Salinimonas</taxon>
    </lineage>
</organism>
<evidence type="ECO:0000256" key="2">
    <source>
        <dbReference type="ARBA" id="ARBA00004874"/>
    </source>
</evidence>
<evidence type="ECO:0000256" key="14">
    <source>
        <dbReference type="RuleBase" id="RU000485"/>
    </source>
</evidence>
<accession>A0A5B7YIJ4</accession>
<comment type="catalytic activity">
    <reaction evidence="10 11 14">
        <text>6-phospho-D-gluconate + NADP(+) = D-ribulose 5-phosphate + CO2 + NADPH</text>
        <dbReference type="Rhea" id="RHEA:10116"/>
        <dbReference type="ChEBI" id="CHEBI:16526"/>
        <dbReference type="ChEBI" id="CHEBI:57783"/>
        <dbReference type="ChEBI" id="CHEBI:58121"/>
        <dbReference type="ChEBI" id="CHEBI:58349"/>
        <dbReference type="ChEBI" id="CHEBI:58759"/>
        <dbReference type="EC" id="1.1.1.44"/>
    </reaction>
</comment>
<keyword evidence="17" id="KW-1185">Reference proteome</keyword>
<feature type="binding site" description="in other chain" evidence="13">
    <location>
        <position position="119"/>
    </location>
    <ligand>
        <name>substrate</name>
        <note>ligand shared between dimeric partners</note>
    </ligand>
</feature>
<comment type="similarity">
    <text evidence="3 11 14">Belongs to the 6-phosphogluconate dehydrogenase family.</text>
</comment>
<dbReference type="EMBL" id="CP039852">
    <property type="protein sequence ID" value="QCZ95170.1"/>
    <property type="molecule type" value="Genomic_DNA"/>
</dbReference>
<dbReference type="KEGG" id="salk:FBQ74_07560"/>
<dbReference type="InterPro" id="IPR013328">
    <property type="entry name" value="6PGD_dom2"/>
</dbReference>
<dbReference type="InterPro" id="IPR006113">
    <property type="entry name" value="6PGDH_Gnd/GntZ"/>
</dbReference>
<evidence type="ECO:0000256" key="3">
    <source>
        <dbReference type="ARBA" id="ARBA00008419"/>
    </source>
</evidence>